<proteinExistence type="inferred from homology"/>
<comment type="cofactor">
    <cofactor evidence="1">
        <name>Zn(2+)</name>
        <dbReference type="ChEBI" id="CHEBI:29105"/>
    </cofactor>
</comment>
<keyword evidence="8" id="KW-0732">Signal</keyword>
<dbReference type="SUPFAM" id="SSF55486">
    <property type="entry name" value="Metalloproteases ('zincins'), catalytic domain"/>
    <property type="match status" value="1"/>
</dbReference>
<dbReference type="CDD" id="cd08662">
    <property type="entry name" value="M13"/>
    <property type="match status" value="1"/>
</dbReference>
<dbReference type="EC" id="3.4.24.-" evidence="11"/>
<organism evidence="11 12">
    <name type="scientific">Sphingomonas aerophila</name>
    <dbReference type="NCBI Taxonomy" id="1344948"/>
    <lineage>
        <taxon>Bacteria</taxon>
        <taxon>Pseudomonadati</taxon>
        <taxon>Pseudomonadota</taxon>
        <taxon>Alphaproteobacteria</taxon>
        <taxon>Sphingomonadales</taxon>
        <taxon>Sphingomonadaceae</taxon>
        <taxon>Sphingomonas</taxon>
    </lineage>
</organism>
<dbReference type="Gene3D" id="3.40.390.10">
    <property type="entry name" value="Collagenase (Catalytic Domain)"/>
    <property type="match status" value="1"/>
</dbReference>
<evidence type="ECO:0000256" key="6">
    <source>
        <dbReference type="ARBA" id="ARBA00022833"/>
    </source>
</evidence>
<keyword evidence="7" id="KW-0482">Metalloprotease</keyword>
<dbReference type="InterPro" id="IPR000718">
    <property type="entry name" value="Peptidase_M13"/>
</dbReference>
<evidence type="ECO:0000259" key="10">
    <source>
        <dbReference type="Pfam" id="PF05649"/>
    </source>
</evidence>
<evidence type="ECO:0000256" key="5">
    <source>
        <dbReference type="ARBA" id="ARBA00022801"/>
    </source>
</evidence>
<dbReference type="GO" id="GO:0004222">
    <property type="term" value="F:metalloendopeptidase activity"/>
    <property type="evidence" value="ECO:0007669"/>
    <property type="project" value="UniProtKB-EC"/>
</dbReference>
<evidence type="ECO:0000313" key="12">
    <source>
        <dbReference type="Proteomes" id="UP000546200"/>
    </source>
</evidence>
<dbReference type="EC" id="3.4.24.71" evidence="11"/>
<keyword evidence="3" id="KW-0645">Protease</keyword>
<name>A0A7W9BCA7_9SPHN</name>
<dbReference type="GO" id="GO:0016485">
    <property type="term" value="P:protein processing"/>
    <property type="evidence" value="ECO:0007669"/>
    <property type="project" value="TreeGrafter"/>
</dbReference>
<evidence type="ECO:0000256" key="7">
    <source>
        <dbReference type="ARBA" id="ARBA00023049"/>
    </source>
</evidence>
<evidence type="ECO:0000256" key="2">
    <source>
        <dbReference type="ARBA" id="ARBA00007357"/>
    </source>
</evidence>
<dbReference type="PANTHER" id="PTHR11733:SF167">
    <property type="entry name" value="FI17812P1-RELATED"/>
    <property type="match status" value="1"/>
</dbReference>
<evidence type="ECO:0000256" key="4">
    <source>
        <dbReference type="ARBA" id="ARBA00022723"/>
    </source>
</evidence>
<comment type="caution">
    <text evidence="11">The sequence shown here is derived from an EMBL/GenBank/DDBJ whole genome shotgun (WGS) entry which is preliminary data.</text>
</comment>
<evidence type="ECO:0000256" key="1">
    <source>
        <dbReference type="ARBA" id="ARBA00001947"/>
    </source>
</evidence>
<dbReference type="Pfam" id="PF05649">
    <property type="entry name" value="Peptidase_M13_N"/>
    <property type="match status" value="1"/>
</dbReference>
<dbReference type="EMBL" id="JACIJK010000003">
    <property type="protein sequence ID" value="MBB5714496.1"/>
    <property type="molecule type" value="Genomic_DNA"/>
</dbReference>
<keyword evidence="12" id="KW-1185">Reference proteome</keyword>
<dbReference type="Proteomes" id="UP000546200">
    <property type="component" value="Unassembled WGS sequence"/>
</dbReference>
<dbReference type="RefSeq" id="WP_246348389.1">
    <property type="nucleotide sequence ID" value="NZ_JACIJK010000003.1"/>
</dbReference>
<feature type="chain" id="PRO_5030797197" evidence="8">
    <location>
        <begin position="23"/>
        <end position="685"/>
    </location>
</feature>
<dbReference type="Pfam" id="PF01431">
    <property type="entry name" value="Peptidase_M13"/>
    <property type="match status" value="1"/>
</dbReference>
<comment type="similarity">
    <text evidence="2">Belongs to the peptidase M13 family.</text>
</comment>
<feature type="domain" description="Peptidase M13 C-terminal" evidence="9">
    <location>
        <begin position="480"/>
        <end position="682"/>
    </location>
</feature>
<evidence type="ECO:0000256" key="3">
    <source>
        <dbReference type="ARBA" id="ARBA00022670"/>
    </source>
</evidence>
<feature type="domain" description="Peptidase M13 N-terminal" evidence="10">
    <location>
        <begin position="55"/>
        <end position="428"/>
    </location>
</feature>
<dbReference type="InterPro" id="IPR042089">
    <property type="entry name" value="Peptidase_M13_dom_2"/>
</dbReference>
<dbReference type="AlphaFoldDB" id="A0A7W9BCA7"/>
<evidence type="ECO:0000256" key="8">
    <source>
        <dbReference type="SAM" id="SignalP"/>
    </source>
</evidence>
<sequence length="685" mass="76407">MKSMSRALLGVALLAIAPAALAGEGAPKGAATTPVKPRMGTWGFDTAGMNTAVKPGDDFFRFANGGWLDRAVIPADRPVAGGWLDLEIGAENDTRAIVEALANDPKGGASGKQIGDLYASWMDEAGIEARGAAPLRPYLARVDAVKTRDDLVRLFAEPGYYSPASIFIEPDPSRPTQLVAWVGQPGLGLPGRDYYLLKGEKYDTVRTAYRAYVEQIQRLAGIPDAAAKADRIIALETRIATDNWAPERSRDIQQTYHPLTPAQLTQLAPQYNWPLLLRQSGLGSVPTLIAQEDTAIKASGQRLDDVPLQTWKDYLAYRFVSDHASYLPRAFDQANFAMFSQTLYGQKQQRDRWKRGTSQLNSMLGESVGQLYVARRYPPESERQMSELIENLRASYGDLMSHATWMDDATRTQAKAKLAAFEPRIGHPVRYIDYSNLAVRRDDLLGNAVRSEDFQWKLRLSRLPKPVDRTLWDMTPQTVNAYYDPLRNQITFPAAILQPPFFDPAADPAVNYGAIGAVIGHEMGHGFDDQGRQYDATGHLRDWWSKEAADKYTAGTKRLVAQYNAYEPIPGLHVNGQLTLGENLGDLGGVQAAYGAYRRYVAQHGEPPVIGGFTGDQRFFLAYAQVWREKWSEELQRSVMLTDPHSPDENRTNGVLRNFDPWYKAFNIKPGDKLYLPPEERVHVW</sequence>
<evidence type="ECO:0000259" key="9">
    <source>
        <dbReference type="Pfam" id="PF01431"/>
    </source>
</evidence>
<protein>
    <submittedName>
        <fullName evidence="11">Endothelin-converting enzyme/putative endopeptidase</fullName>
        <ecNumber evidence="11">3.4.24.-</ecNumber>
        <ecNumber evidence="11">3.4.24.71</ecNumber>
    </submittedName>
</protein>
<accession>A0A7W9BCA7</accession>
<dbReference type="InterPro" id="IPR018497">
    <property type="entry name" value="Peptidase_M13_C"/>
</dbReference>
<dbReference type="GO" id="GO:0046872">
    <property type="term" value="F:metal ion binding"/>
    <property type="evidence" value="ECO:0007669"/>
    <property type="project" value="UniProtKB-KW"/>
</dbReference>
<dbReference type="PROSITE" id="PS51885">
    <property type="entry name" value="NEPRILYSIN"/>
    <property type="match status" value="1"/>
</dbReference>
<dbReference type="Gene3D" id="1.10.1380.10">
    <property type="entry name" value="Neutral endopeptidase , domain2"/>
    <property type="match status" value="1"/>
</dbReference>
<dbReference type="InterPro" id="IPR024079">
    <property type="entry name" value="MetalloPept_cat_dom_sf"/>
</dbReference>
<gene>
    <name evidence="11" type="ORF">FHS94_001327</name>
</gene>
<dbReference type="PRINTS" id="PR00786">
    <property type="entry name" value="NEPRILYSIN"/>
</dbReference>
<dbReference type="InterPro" id="IPR008753">
    <property type="entry name" value="Peptidase_M13_N"/>
</dbReference>
<evidence type="ECO:0000313" key="11">
    <source>
        <dbReference type="EMBL" id="MBB5714496.1"/>
    </source>
</evidence>
<dbReference type="PANTHER" id="PTHR11733">
    <property type="entry name" value="ZINC METALLOPROTEASE FAMILY M13 NEPRILYSIN-RELATED"/>
    <property type="match status" value="1"/>
</dbReference>
<keyword evidence="4" id="KW-0479">Metal-binding</keyword>
<keyword evidence="5 11" id="KW-0378">Hydrolase</keyword>
<dbReference type="GO" id="GO:0005886">
    <property type="term" value="C:plasma membrane"/>
    <property type="evidence" value="ECO:0007669"/>
    <property type="project" value="TreeGrafter"/>
</dbReference>
<keyword evidence="6" id="KW-0862">Zinc</keyword>
<reference evidence="11 12" key="1">
    <citation type="submission" date="2020-08" db="EMBL/GenBank/DDBJ databases">
        <title>Genomic Encyclopedia of Type Strains, Phase IV (KMG-IV): sequencing the most valuable type-strain genomes for metagenomic binning, comparative biology and taxonomic classification.</title>
        <authorList>
            <person name="Goeker M."/>
        </authorList>
    </citation>
    <scope>NUCLEOTIDE SEQUENCE [LARGE SCALE GENOMIC DNA]</scope>
    <source>
        <strain evidence="11 12">DSM 100044</strain>
    </source>
</reference>
<feature type="signal peptide" evidence="8">
    <location>
        <begin position="1"/>
        <end position="22"/>
    </location>
</feature>